<dbReference type="GO" id="GO:0140359">
    <property type="term" value="F:ABC-type transporter activity"/>
    <property type="evidence" value="ECO:0007669"/>
    <property type="project" value="InterPro"/>
</dbReference>
<dbReference type="InterPro" id="IPR017871">
    <property type="entry name" value="ABC_transporter-like_CS"/>
</dbReference>
<keyword evidence="8" id="KW-0175">Coiled coil</keyword>
<dbReference type="Pfam" id="PF00005">
    <property type="entry name" value="ABC_tran"/>
    <property type="match status" value="1"/>
</dbReference>
<dbReference type="RefSeq" id="WP_188913313.1">
    <property type="nucleotide sequence ID" value="NZ_BMMF01000006.1"/>
</dbReference>
<evidence type="ECO:0000256" key="2">
    <source>
        <dbReference type="ARBA" id="ARBA00005417"/>
    </source>
</evidence>
<keyword evidence="5 12" id="KW-0067">ATP-binding</keyword>
<feature type="transmembrane region" description="Helical" evidence="9">
    <location>
        <begin position="86"/>
        <end position="111"/>
    </location>
</feature>
<dbReference type="Gene3D" id="1.20.1560.10">
    <property type="entry name" value="ABC transporter type 1, transmembrane domain"/>
    <property type="match status" value="1"/>
</dbReference>
<dbReference type="InterPro" id="IPR039421">
    <property type="entry name" value="Type_1_exporter"/>
</dbReference>
<dbReference type="CDD" id="cd18582">
    <property type="entry name" value="ABC_6TM_ATM1_ABCB7"/>
    <property type="match status" value="1"/>
</dbReference>
<keyword evidence="7 9" id="KW-0472">Membrane</keyword>
<dbReference type="InterPro" id="IPR036640">
    <property type="entry name" value="ABC1_TM_sf"/>
</dbReference>
<dbReference type="Gene3D" id="3.40.50.300">
    <property type="entry name" value="P-loop containing nucleotide triphosphate hydrolases"/>
    <property type="match status" value="1"/>
</dbReference>
<evidence type="ECO:0000313" key="13">
    <source>
        <dbReference type="Proteomes" id="UP000600449"/>
    </source>
</evidence>
<dbReference type="CDD" id="cd03253">
    <property type="entry name" value="ABCC_ATM1_transporter"/>
    <property type="match status" value="1"/>
</dbReference>
<evidence type="ECO:0000259" key="10">
    <source>
        <dbReference type="PROSITE" id="PS50893"/>
    </source>
</evidence>
<evidence type="ECO:0000256" key="1">
    <source>
        <dbReference type="ARBA" id="ARBA00004651"/>
    </source>
</evidence>
<feature type="transmembrane region" description="Helical" evidence="9">
    <location>
        <begin position="315"/>
        <end position="336"/>
    </location>
</feature>
<dbReference type="InterPro" id="IPR003593">
    <property type="entry name" value="AAA+_ATPase"/>
</dbReference>
<feature type="transmembrane region" description="Helical" evidence="9">
    <location>
        <begin position="196"/>
        <end position="217"/>
    </location>
</feature>
<feature type="transmembrane region" description="Helical" evidence="9">
    <location>
        <begin position="41"/>
        <end position="62"/>
    </location>
</feature>
<evidence type="ECO:0000259" key="11">
    <source>
        <dbReference type="PROSITE" id="PS50929"/>
    </source>
</evidence>
<dbReference type="SUPFAM" id="SSF90123">
    <property type="entry name" value="ABC transporter transmembrane region"/>
    <property type="match status" value="1"/>
</dbReference>
<dbReference type="Proteomes" id="UP000600449">
    <property type="component" value="Unassembled WGS sequence"/>
</dbReference>
<dbReference type="InterPro" id="IPR027417">
    <property type="entry name" value="P-loop_NTPase"/>
</dbReference>
<feature type="transmembrane region" description="Helical" evidence="9">
    <location>
        <begin position="280"/>
        <end position="303"/>
    </location>
</feature>
<gene>
    <name evidence="12" type="ORF">GCM10011322_24640</name>
</gene>
<feature type="domain" description="ABC transporter" evidence="10">
    <location>
        <begin position="375"/>
        <end position="609"/>
    </location>
</feature>
<dbReference type="Pfam" id="PF00664">
    <property type="entry name" value="ABC_membrane"/>
    <property type="match status" value="1"/>
</dbReference>
<organism evidence="12 13">
    <name type="scientific">Salinarimonas ramus</name>
    <dbReference type="NCBI Taxonomy" id="690164"/>
    <lineage>
        <taxon>Bacteria</taxon>
        <taxon>Pseudomonadati</taxon>
        <taxon>Pseudomonadota</taxon>
        <taxon>Alphaproteobacteria</taxon>
        <taxon>Hyphomicrobiales</taxon>
        <taxon>Salinarimonadaceae</taxon>
        <taxon>Salinarimonas</taxon>
    </lineage>
</organism>
<comment type="subcellular location">
    <subcellularLocation>
        <location evidence="1">Cell membrane</location>
        <topology evidence="1">Multi-pass membrane protein</topology>
    </subcellularLocation>
</comment>
<proteinExistence type="inferred from homology"/>
<dbReference type="PROSITE" id="PS50893">
    <property type="entry name" value="ABC_TRANSPORTER_2"/>
    <property type="match status" value="1"/>
</dbReference>
<dbReference type="GO" id="GO:0016887">
    <property type="term" value="F:ATP hydrolysis activity"/>
    <property type="evidence" value="ECO:0007669"/>
    <property type="project" value="InterPro"/>
</dbReference>
<dbReference type="PANTHER" id="PTHR24221:SF654">
    <property type="entry name" value="ATP-BINDING CASSETTE SUB-FAMILY B MEMBER 6"/>
    <property type="match status" value="1"/>
</dbReference>
<keyword evidence="4" id="KW-0547">Nucleotide-binding</keyword>
<dbReference type="EMBL" id="BMMF01000006">
    <property type="protein sequence ID" value="GGK36710.1"/>
    <property type="molecule type" value="Genomic_DNA"/>
</dbReference>
<keyword evidence="6 9" id="KW-1133">Transmembrane helix</keyword>
<feature type="coiled-coil region" evidence="8">
    <location>
        <begin position="606"/>
        <end position="633"/>
    </location>
</feature>
<dbReference type="AlphaFoldDB" id="A0A917Q8P9"/>
<dbReference type="PROSITE" id="PS50929">
    <property type="entry name" value="ABC_TM1F"/>
    <property type="match status" value="1"/>
</dbReference>
<dbReference type="SUPFAM" id="SSF52540">
    <property type="entry name" value="P-loop containing nucleoside triphosphate hydrolases"/>
    <property type="match status" value="1"/>
</dbReference>
<dbReference type="GO" id="GO:0005524">
    <property type="term" value="F:ATP binding"/>
    <property type="evidence" value="ECO:0007669"/>
    <property type="project" value="UniProtKB-KW"/>
</dbReference>
<evidence type="ECO:0000256" key="4">
    <source>
        <dbReference type="ARBA" id="ARBA00022741"/>
    </source>
</evidence>
<dbReference type="InterPro" id="IPR003439">
    <property type="entry name" value="ABC_transporter-like_ATP-bd"/>
</dbReference>
<evidence type="ECO:0000256" key="3">
    <source>
        <dbReference type="ARBA" id="ARBA00022692"/>
    </source>
</evidence>
<dbReference type="PROSITE" id="PS00211">
    <property type="entry name" value="ABC_TRANSPORTER_1"/>
    <property type="match status" value="1"/>
</dbReference>
<dbReference type="FunFam" id="3.40.50.300:FF:003468">
    <property type="entry name" value="ABC transporter"/>
    <property type="match status" value="1"/>
</dbReference>
<comment type="similarity">
    <text evidence="2">Belongs to the ABC transporter superfamily.</text>
</comment>
<sequence>MPPDAQSSAAAGREEASLVATFSRLWPYLWPHGRPDLQRRIYIAFGLLILAKGVTMVTPFTFKWATDALVAVTGASDATDTPGGEAWAWLFGAPILLTVLYGLSRVLMAVLTQMRDGVFAKVAMHAVRKMASQLFSHLHSLSLRFHLERKTGGLTRVLERGRNGIEELTRLMILTLVPTIVELVLVLVILAWEFNLIYSAVVLAMVTAYLAFTYQATKWRIAIRKRMNESDTDANTKAIDALLNFETVKYFGAEKREMARYDRSMEGYERASVQTYTSLAFLNGGQAIIFTIGMTTVMILAVRDILAGSASIGDFVLVNAMLIQLFIPLNFMGMVYREIKQALIDISDMFAILDRDPEIQDRPDAKPLAVGDAAVAFEDVRFSYNPDRPILKGISFTVPAGRTIAIVGPSGAGKSTISRLLFRFYEPQGGRILVDGQDIAAVTQESLRSAIGMVPQDTVLFNDTIGYNIRYGRWDASEEEVREAARLAQIDRFVESLPEGYDTPVGERGLKLSGGEKQRVAIARTILKSPPILLLDEATSALDSFTEKEIQDALDRVSRGRTTLVIAHRLSTVVGADEIIVLDKGEIVERGSHAQLLAAEGVYAAMWNRQREADEARALLKQAEDERAASLRIAIAE</sequence>
<dbReference type="PANTHER" id="PTHR24221">
    <property type="entry name" value="ATP-BINDING CASSETTE SUB-FAMILY B"/>
    <property type="match status" value="1"/>
</dbReference>
<comment type="caution">
    <text evidence="12">The sequence shown here is derived from an EMBL/GenBank/DDBJ whole genome shotgun (WGS) entry which is preliminary data.</text>
</comment>
<feature type="domain" description="ABC transmembrane type-1" evidence="11">
    <location>
        <begin position="43"/>
        <end position="341"/>
    </location>
</feature>
<dbReference type="InterPro" id="IPR011527">
    <property type="entry name" value="ABC1_TM_dom"/>
</dbReference>
<keyword evidence="13" id="KW-1185">Reference proteome</keyword>
<evidence type="ECO:0000256" key="5">
    <source>
        <dbReference type="ARBA" id="ARBA00022840"/>
    </source>
</evidence>
<dbReference type="GO" id="GO:0005886">
    <property type="term" value="C:plasma membrane"/>
    <property type="evidence" value="ECO:0007669"/>
    <property type="project" value="UniProtKB-SubCell"/>
</dbReference>
<accession>A0A917Q8P9</accession>
<evidence type="ECO:0000313" key="12">
    <source>
        <dbReference type="EMBL" id="GGK36710.1"/>
    </source>
</evidence>
<reference evidence="12 13" key="1">
    <citation type="journal article" date="2014" name="Int. J. Syst. Evol. Microbiol.">
        <title>Complete genome sequence of Corynebacterium casei LMG S-19264T (=DSM 44701T), isolated from a smear-ripened cheese.</title>
        <authorList>
            <consortium name="US DOE Joint Genome Institute (JGI-PGF)"/>
            <person name="Walter F."/>
            <person name="Albersmeier A."/>
            <person name="Kalinowski J."/>
            <person name="Ruckert C."/>
        </authorList>
    </citation>
    <scope>NUCLEOTIDE SEQUENCE [LARGE SCALE GENOMIC DNA]</scope>
    <source>
        <strain evidence="12 13">CGMCC 1.9161</strain>
    </source>
</reference>
<evidence type="ECO:0000256" key="9">
    <source>
        <dbReference type="SAM" id="Phobius"/>
    </source>
</evidence>
<protein>
    <submittedName>
        <fullName evidence="12">ABC transporter ATP-binding protein/permease</fullName>
    </submittedName>
</protein>
<name>A0A917Q8P9_9HYPH</name>
<evidence type="ECO:0000256" key="7">
    <source>
        <dbReference type="ARBA" id="ARBA00023136"/>
    </source>
</evidence>
<feature type="transmembrane region" description="Helical" evidence="9">
    <location>
        <begin position="171"/>
        <end position="190"/>
    </location>
</feature>
<keyword evidence="3 9" id="KW-0812">Transmembrane</keyword>
<evidence type="ECO:0000256" key="6">
    <source>
        <dbReference type="ARBA" id="ARBA00022989"/>
    </source>
</evidence>
<evidence type="ECO:0000256" key="8">
    <source>
        <dbReference type="SAM" id="Coils"/>
    </source>
</evidence>
<dbReference type="SMART" id="SM00382">
    <property type="entry name" value="AAA"/>
    <property type="match status" value="1"/>
</dbReference>